<organism evidence="3 4">
    <name type="scientific">Rotaria sordida</name>
    <dbReference type="NCBI Taxonomy" id="392033"/>
    <lineage>
        <taxon>Eukaryota</taxon>
        <taxon>Metazoa</taxon>
        <taxon>Spiralia</taxon>
        <taxon>Gnathifera</taxon>
        <taxon>Rotifera</taxon>
        <taxon>Eurotatoria</taxon>
        <taxon>Bdelloidea</taxon>
        <taxon>Philodinida</taxon>
        <taxon>Philodinidae</taxon>
        <taxon>Rotaria</taxon>
    </lineage>
</organism>
<dbReference type="SUPFAM" id="SSF81383">
    <property type="entry name" value="F-box domain"/>
    <property type="match status" value="1"/>
</dbReference>
<dbReference type="Proteomes" id="UP000663870">
    <property type="component" value="Unassembled WGS sequence"/>
</dbReference>
<dbReference type="EMBL" id="CAJNOL010000341">
    <property type="protein sequence ID" value="CAF1016687.1"/>
    <property type="molecule type" value="Genomic_DNA"/>
</dbReference>
<proteinExistence type="predicted"/>
<dbReference type="GO" id="GO:0032436">
    <property type="term" value="P:positive regulation of proteasomal ubiquitin-dependent protein catabolic process"/>
    <property type="evidence" value="ECO:0007669"/>
    <property type="project" value="TreeGrafter"/>
</dbReference>
<dbReference type="AlphaFoldDB" id="A0A814HZA4"/>
<dbReference type="PANTHER" id="PTHR14939:SF5">
    <property type="entry name" value="F-BOX ONLY PROTEIN 22"/>
    <property type="match status" value="1"/>
</dbReference>
<comment type="caution">
    <text evidence="3">The sequence shown here is derived from an EMBL/GenBank/DDBJ whole genome shotgun (WGS) entry which is preliminary data.</text>
</comment>
<dbReference type="CDD" id="cd09917">
    <property type="entry name" value="F-box_SF"/>
    <property type="match status" value="1"/>
</dbReference>
<sequence>MDKQNVEKDEKIESSTSISSNDLFTTIYDISRAIFRHLPIRSVDSCSLVCQSWAHIARFTKTHRHTIHTLTYPSNLSSSTTKCSYDVSDFDTIISSYINDNLWSLPSLALVVATNGLDRKGFISSSSSPPPTKNSKRSRSQTRARQAELSNIPQALIRHLNKSCKILQVASNGIVVSNDENQSYEIELDSAMGILLFPQFPSNVLGIYSFEIPCNTKIPADMSRSDLHHLLGCVPNDIPIRCVIFFFTQRQSHSVDCVKKLLEYYPSDVAIIGGFVDKIRYNDRQSQSKQSLYNTCGIVLTGEPNHLSIKQIVLESHIDTRETVKNKLKQLKSIENNQDLSFAIQVSCVARGSEFYHEEKNVECSEFRNLFPNTPLIGIFGNGELGHDYSLNDNQTSTQERINTKTEIDDIFHAYSTVFSLISLRM</sequence>
<dbReference type="PANTHER" id="PTHR14939">
    <property type="entry name" value="F-BOX ONLY PROTEIN 22"/>
    <property type="match status" value="1"/>
</dbReference>
<dbReference type="InterPro" id="IPR001810">
    <property type="entry name" value="F-box_dom"/>
</dbReference>
<evidence type="ECO:0000313" key="4">
    <source>
        <dbReference type="Proteomes" id="UP000663870"/>
    </source>
</evidence>
<evidence type="ECO:0000256" key="1">
    <source>
        <dbReference type="SAM" id="MobiDB-lite"/>
    </source>
</evidence>
<feature type="domain" description="F-box" evidence="2">
    <location>
        <begin position="29"/>
        <end position="58"/>
    </location>
</feature>
<name>A0A814HZA4_9BILA</name>
<gene>
    <name evidence="3" type="ORF">JXQ802_LOCUS14941</name>
</gene>
<feature type="region of interest" description="Disordered" evidence="1">
    <location>
        <begin position="122"/>
        <end position="145"/>
    </location>
</feature>
<keyword evidence="4" id="KW-1185">Reference proteome</keyword>
<dbReference type="Pfam" id="PF00646">
    <property type="entry name" value="F-box"/>
    <property type="match status" value="1"/>
</dbReference>
<protein>
    <recommendedName>
        <fullName evidence="2">F-box domain-containing protein</fullName>
    </recommendedName>
</protein>
<dbReference type="GO" id="GO:0000209">
    <property type="term" value="P:protein polyubiquitination"/>
    <property type="evidence" value="ECO:0007669"/>
    <property type="project" value="TreeGrafter"/>
</dbReference>
<evidence type="ECO:0000259" key="2">
    <source>
        <dbReference type="Pfam" id="PF00646"/>
    </source>
</evidence>
<dbReference type="InterPro" id="IPR036047">
    <property type="entry name" value="F-box-like_dom_sf"/>
</dbReference>
<evidence type="ECO:0000313" key="3">
    <source>
        <dbReference type="EMBL" id="CAF1016687.1"/>
    </source>
</evidence>
<reference evidence="3" key="1">
    <citation type="submission" date="2021-02" db="EMBL/GenBank/DDBJ databases">
        <authorList>
            <person name="Nowell W R."/>
        </authorList>
    </citation>
    <scope>NUCLEOTIDE SEQUENCE</scope>
</reference>
<accession>A0A814HZA4</accession>